<proteinExistence type="predicted"/>
<dbReference type="Gene3D" id="3.90.320.10">
    <property type="match status" value="1"/>
</dbReference>
<evidence type="ECO:0000313" key="6">
    <source>
        <dbReference type="Proteomes" id="UP001597045"/>
    </source>
</evidence>
<name>A0ABW3M5X7_9PSEU</name>
<keyword evidence="5" id="KW-0378">Hydrolase</keyword>
<evidence type="ECO:0000256" key="3">
    <source>
        <dbReference type="ARBA" id="ARBA00023204"/>
    </source>
</evidence>
<reference evidence="6" key="1">
    <citation type="journal article" date="2019" name="Int. J. Syst. Evol. Microbiol.">
        <title>The Global Catalogue of Microorganisms (GCM) 10K type strain sequencing project: providing services to taxonomists for standard genome sequencing and annotation.</title>
        <authorList>
            <consortium name="The Broad Institute Genomics Platform"/>
            <consortium name="The Broad Institute Genome Sequencing Center for Infectious Disease"/>
            <person name="Wu L."/>
            <person name="Ma J."/>
        </authorList>
    </citation>
    <scope>NUCLEOTIDE SEQUENCE [LARGE SCALE GENOMIC DNA]</scope>
    <source>
        <strain evidence="6">JCM 31486</strain>
    </source>
</reference>
<sequence>MRVRSVSQVKEYADCPYRFYLHRVARAWQRPAAWLAQGLAVHEAAEQWELTGRTMPLDELLDVYRRSYAAHVNEMSEDTPNHGYWFRSGRYAGSEDIERRFTLGLEQVRRYVEYYREHRDERIWVTPEGRPAVELAFNVDLDGVRVRGYIDGVVEHPQRGLIVRDLKSGRLPGDGFQLGTYGLAVQILYGERVASGDYWMGRQGKPTVPYPLKPWSRDRLVDTYHTMDEAVRAERFDPDPGEKCHMCPVALACTFAAA</sequence>
<dbReference type="EMBL" id="JBHTIS010000041">
    <property type="protein sequence ID" value="MFD1044365.1"/>
    <property type="molecule type" value="Genomic_DNA"/>
</dbReference>
<keyword evidence="1" id="KW-0227">DNA damage</keyword>
<keyword evidence="5" id="KW-0269">Exonuclease</keyword>
<keyword evidence="3" id="KW-0234">DNA repair</keyword>
<feature type="domain" description="PD-(D/E)XK endonuclease-like" evidence="4">
    <location>
        <begin position="5"/>
        <end position="253"/>
    </location>
</feature>
<evidence type="ECO:0000256" key="1">
    <source>
        <dbReference type="ARBA" id="ARBA00022763"/>
    </source>
</evidence>
<gene>
    <name evidence="5" type="ORF">ACFQ1S_01535</name>
</gene>
<keyword evidence="6" id="KW-1185">Reference proteome</keyword>
<dbReference type="Proteomes" id="UP001597045">
    <property type="component" value="Unassembled WGS sequence"/>
</dbReference>
<dbReference type="InterPro" id="IPR038726">
    <property type="entry name" value="PDDEXK_AddAB-type"/>
</dbReference>
<evidence type="ECO:0000313" key="5">
    <source>
        <dbReference type="EMBL" id="MFD1044365.1"/>
    </source>
</evidence>
<comment type="caution">
    <text evidence="5">The sequence shown here is derived from an EMBL/GenBank/DDBJ whole genome shotgun (WGS) entry which is preliminary data.</text>
</comment>
<dbReference type="SUPFAM" id="SSF52980">
    <property type="entry name" value="Restriction endonuclease-like"/>
    <property type="match status" value="1"/>
</dbReference>
<keyword evidence="2" id="KW-0067">ATP-binding</keyword>
<keyword evidence="2" id="KW-0347">Helicase</keyword>
<dbReference type="InterPro" id="IPR011604">
    <property type="entry name" value="PDDEXK-like_dom_sf"/>
</dbReference>
<keyword evidence="5" id="KW-0540">Nuclease</keyword>
<organism evidence="5 6">
    <name type="scientific">Kibdelosporangium lantanae</name>
    <dbReference type="NCBI Taxonomy" id="1497396"/>
    <lineage>
        <taxon>Bacteria</taxon>
        <taxon>Bacillati</taxon>
        <taxon>Actinomycetota</taxon>
        <taxon>Actinomycetes</taxon>
        <taxon>Pseudonocardiales</taxon>
        <taxon>Pseudonocardiaceae</taxon>
        <taxon>Kibdelosporangium</taxon>
    </lineage>
</organism>
<dbReference type="Pfam" id="PF12705">
    <property type="entry name" value="PDDEXK_1"/>
    <property type="match status" value="1"/>
</dbReference>
<evidence type="ECO:0000256" key="2">
    <source>
        <dbReference type="ARBA" id="ARBA00022806"/>
    </source>
</evidence>
<protein>
    <submittedName>
        <fullName evidence="5">RecB family exonuclease</fullName>
    </submittedName>
</protein>
<keyword evidence="2" id="KW-0547">Nucleotide-binding</keyword>
<accession>A0ABW3M5X7</accession>
<dbReference type="GO" id="GO:0004527">
    <property type="term" value="F:exonuclease activity"/>
    <property type="evidence" value="ECO:0007669"/>
    <property type="project" value="UniProtKB-KW"/>
</dbReference>
<evidence type="ECO:0000259" key="4">
    <source>
        <dbReference type="Pfam" id="PF12705"/>
    </source>
</evidence>
<dbReference type="InterPro" id="IPR011335">
    <property type="entry name" value="Restrct_endonuc-II-like"/>
</dbReference>